<protein>
    <submittedName>
        <fullName evidence="1">DNA alkylation repair enzyme</fullName>
    </submittedName>
</protein>
<gene>
    <name evidence="1" type="ORF">SAMEA4412673_03964</name>
</gene>
<evidence type="ECO:0000313" key="2">
    <source>
        <dbReference type="Proteomes" id="UP000215355"/>
    </source>
</evidence>
<sequence>MDDLLQDIRQTLMDNADRTTSDTMARFFKEGEGAKRYGVPIEIARKIGKEVFREIKKEPKQEIFSLCNELWKSKIFEEAYIACIISKSIRKQYEAKDMEIYENWVNLYVNNWSDCDTLCCTTIGYNLIQFPENVKVLKTWAKSKNRWTKRAAAVSLVVPGKKGYYLADVFQIADILMMDPDDMVQKGYGWMLKETSKAYEKEVFDYVMKHKARMPWTALRYAIEKMPDDLKAEAMKKP</sequence>
<dbReference type="KEGG" id="smiz:4412673_03964"/>
<accession>A0AAJ4XFI2</accession>
<dbReference type="Proteomes" id="UP000215355">
    <property type="component" value="Chromosome 1"/>
</dbReference>
<dbReference type="RefSeq" id="WP_093099756.1">
    <property type="nucleotide sequence ID" value="NZ_CP158798.1"/>
</dbReference>
<evidence type="ECO:0000313" key="1">
    <source>
        <dbReference type="EMBL" id="SNV64522.1"/>
    </source>
</evidence>
<dbReference type="PANTHER" id="PTHR34070">
    <property type="entry name" value="ARMADILLO-TYPE FOLD"/>
    <property type="match status" value="1"/>
</dbReference>
<dbReference type="Pfam" id="PF08713">
    <property type="entry name" value="DNA_alkylation"/>
    <property type="match status" value="1"/>
</dbReference>
<dbReference type="EMBL" id="LT906468">
    <property type="protein sequence ID" value="SNV64522.1"/>
    <property type="molecule type" value="Genomic_DNA"/>
</dbReference>
<name>A0AAJ4XFI2_9SPHI</name>
<dbReference type="PANTHER" id="PTHR34070:SF1">
    <property type="entry name" value="DNA ALKYLATION REPAIR PROTEIN"/>
    <property type="match status" value="1"/>
</dbReference>
<organism evidence="1 2">
    <name type="scientific">Sphingobacterium mizutaii</name>
    <dbReference type="NCBI Taxonomy" id="1010"/>
    <lineage>
        <taxon>Bacteria</taxon>
        <taxon>Pseudomonadati</taxon>
        <taxon>Bacteroidota</taxon>
        <taxon>Sphingobacteriia</taxon>
        <taxon>Sphingobacteriales</taxon>
        <taxon>Sphingobacteriaceae</taxon>
        <taxon>Sphingobacterium</taxon>
    </lineage>
</organism>
<dbReference type="SUPFAM" id="SSF48371">
    <property type="entry name" value="ARM repeat"/>
    <property type="match status" value="1"/>
</dbReference>
<dbReference type="InterPro" id="IPR016024">
    <property type="entry name" value="ARM-type_fold"/>
</dbReference>
<dbReference type="Gene3D" id="1.25.10.90">
    <property type="match status" value="1"/>
</dbReference>
<dbReference type="AlphaFoldDB" id="A0AAJ4XFI2"/>
<proteinExistence type="predicted"/>
<dbReference type="CDD" id="cd06561">
    <property type="entry name" value="AlkD_like"/>
    <property type="match status" value="1"/>
</dbReference>
<reference evidence="1 2" key="1">
    <citation type="submission" date="2017-06" db="EMBL/GenBank/DDBJ databases">
        <authorList>
            <consortium name="Pathogen Informatics"/>
        </authorList>
    </citation>
    <scope>NUCLEOTIDE SEQUENCE [LARGE SCALE GENOMIC DNA]</scope>
    <source>
        <strain evidence="1 2">NCTC12149</strain>
    </source>
</reference>
<dbReference type="InterPro" id="IPR014825">
    <property type="entry name" value="DNA_alkylation"/>
</dbReference>